<dbReference type="NCBIfam" id="NF033587">
    <property type="entry name" value="transpos_IS6"/>
    <property type="match status" value="1"/>
</dbReference>
<keyword evidence="3" id="KW-0233">DNA recombination</keyword>
<evidence type="ECO:0000313" key="5">
    <source>
        <dbReference type="EMBL" id="MFD0949932.1"/>
    </source>
</evidence>
<accession>A0ABW3HFA9</accession>
<keyword evidence="6" id="KW-1185">Reference proteome</keyword>
<sequence length="226" mass="26300">MKRCVCRWRYSIATITASSACKRSIGSNARCSIRLSRQCPVSYESIRLWCIKFGPSYARKLKQRHRGFGDTFYLDEVFIKINGKQHYLWRAVDQDDEVVDVYVQSRRNGAATRQFFRRLLRSNGGEPRTIVTDKLASYRVSKRELMPSAHHDTSKYANNRAEQSHELTRFQERGMRRCKSQSQAKLFLTNHAAVSNQFNLGRHLISASHYRRSRKAAFATWRSVVA</sequence>
<evidence type="ECO:0000259" key="4">
    <source>
        <dbReference type="Pfam" id="PF13610"/>
    </source>
</evidence>
<feature type="domain" description="DDE" evidence="4">
    <location>
        <begin position="72"/>
        <end position="197"/>
    </location>
</feature>
<dbReference type="PANTHER" id="PTHR35528">
    <property type="entry name" value="BLL1675 PROTEIN"/>
    <property type="match status" value="1"/>
</dbReference>
<gene>
    <name evidence="5" type="ORF">ACFQ0F_05940</name>
</gene>
<evidence type="ECO:0000256" key="3">
    <source>
        <dbReference type="ARBA" id="ARBA00023172"/>
    </source>
</evidence>
<keyword evidence="2" id="KW-0238">DNA-binding</keyword>
<dbReference type="PANTHER" id="PTHR35528:SF3">
    <property type="entry name" value="BLL1675 PROTEIN"/>
    <property type="match status" value="1"/>
</dbReference>
<keyword evidence="1" id="KW-0815">Transposition</keyword>
<evidence type="ECO:0000313" key="6">
    <source>
        <dbReference type="Proteomes" id="UP001597044"/>
    </source>
</evidence>
<evidence type="ECO:0000256" key="1">
    <source>
        <dbReference type="ARBA" id="ARBA00022578"/>
    </source>
</evidence>
<proteinExistence type="predicted"/>
<evidence type="ECO:0000256" key="2">
    <source>
        <dbReference type="ARBA" id="ARBA00023125"/>
    </source>
</evidence>
<dbReference type="PROSITE" id="PS51257">
    <property type="entry name" value="PROKAR_LIPOPROTEIN"/>
    <property type="match status" value="1"/>
</dbReference>
<dbReference type="Pfam" id="PF13610">
    <property type="entry name" value="DDE_Tnp_IS240"/>
    <property type="match status" value="1"/>
</dbReference>
<organism evidence="5 6">
    <name type="scientific">Paraperlucidibaca wandonensis</name>
    <dbReference type="NCBI Taxonomy" id="1268273"/>
    <lineage>
        <taxon>Bacteria</taxon>
        <taxon>Pseudomonadati</taxon>
        <taxon>Pseudomonadota</taxon>
        <taxon>Gammaproteobacteria</taxon>
        <taxon>Moraxellales</taxon>
        <taxon>Moraxellaceae</taxon>
        <taxon>Paraperlucidibaca</taxon>
    </lineage>
</organism>
<protein>
    <submittedName>
        <fullName evidence="5">IS6 family transposase</fullName>
    </submittedName>
</protein>
<name>A0ABW3HFA9_9GAMM</name>
<dbReference type="InterPro" id="IPR032874">
    <property type="entry name" value="DDE_dom"/>
</dbReference>
<comment type="caution">
    <text evidence="5">The sequence shown here is derived from an EMBL/GenBank/DDBJ whole genome shotgun (WGS) entry which is preliminary data.</text>
</comment>
<dbReference type="InterPro" id="IPR047930">
    <property type="entry name" value="Transpos_IS6"/>
</dbReference>
<dbReference type="RefSeq" id="WP_379072119.1">
    <property type="nucleotide sequence ID" value="NZ_JBHTIT010000001.1"/>
</dbReference>
<dbReference type="Proteomes" id="UP001597044">
    <property type="component" value="Unassembled WGS sequence"/>
</dbReference>
<dbReference type="InterPro" id="IPR052183">
    <property type="entry name" value="IS_Transposase"/>
</dbReference>
<dbReference type="EMBL" id="JBHTIT010000001">
    <property type="protein sequence ID" value="MFD0949932.1"/>
    <property type="molecule type" value="Genomic_DNA"/>
</dbReference>
<reference evidence="6" key="1">
    <citation type="journal article" date="2019" name="Int. J. Syst. Evol. Microbiol.">
        <title>The Global Catalogue of Microorganisms (GCM) 10K type strain sequencing project: providing services to taxonomists for standard genome sequencing and annotation.</title>
        <authorList>
            <consortium name="The Broad Institute Genomics Platform"/>
            <consortium name="The Broad Institute Genome Sequencing Center for Infectious Disease"/>
            <person name="Wu L."/>
            <person name="Ma J."/>
        </authorList>
    </citation>
    <scope>NUCLEOTIDE SEQUENCE [LARGE SCALE GENOMIC DNA]</scope>
    <source>
        <strain evidence="6">CCUG 63419</strain>
    </source>
</reference>